<dbReference type="EMBL" id="CADCTX010000260">
    <property type="protein sequence ID" value="CAA9309853.1"/>
    <property type="molecule type" value="Genomic_DNA"/>
</dbReference>
<feature type="compositionally biased region" description="Low complexity" evidence="1">
    <location>
        <begin position="52"/>
        <end position="63"/>
    </location>
</feature>
<evidence type="ECO:0000256" key="1">
    <source>
        <dbReference type="SAM" id="MobiDB-lite"/>
    </source>
</evidence>
<protein>
    <submittedName>
        <fullName evidence="2">Uncharacterized protein</fullName>
    </submittedName>
</protein>
<feature type="compositionally biased region" description="Basic residues" evidence="1">
    <location>
        <begin position="66"/>
        <end position="79"/>
    </location>
</feature>
<dbReference type="AlphaFoldDB" id="A0A6J4KM67"/>
<organism evidence="2">
    <name type="scientific">uncultured Gemmatimonadaceae bacterium</name>
    <dbReference type="NCBI Taxonomy" id="246130"/>
    <lineage>
        <taxon>Bacteria</taxon>
        <taxon>Pseudomonadati</taxon>
        <taxon>Gemmatimonadota</taxon>
        <taxon>Gemmatimonadia</taxon>
        <taxon>Gemmatimonadales</taxon>
        <taxon>Gemmatimonadaceae</taxon>
        <taxon>environmental samples</taxon>
    </lineage>
</organism>
<feature type="compositionally biased region" description="Gly residues" evidence="1">
    <location>
        <begin position="27"/>
        <end position="37"/>
    </location>
</feature>
<gene>
    <name evidence="2" type="ORF">AVDCRST_MAG40-898</name>
</gene>
<feature type="non-terminal residue" evidence="2">
    <location>
        <position position="101"/>
    </location>
</feature>
<feature type="compositionally biased region" description="Basic residues" evidence="1">
    <location>
        <begin position="40"/>
        <end position="51"/>
    </location>
</feature>
<sequence length="101" mass="10878">EPRRGAGRCGRPKRRGWRRRAGRAALGAGGRPAGGAHAGLRAHPRARRPRGGARVPARLRAAGVHQHGRRAARPLRARPPRPAVDERKPLRDPALAGRADL</sequence>
<feature type="non-terminal residue" evidence="2">
    <location>
        <position position="1"/>
    </location>
</feature>
<name>A0A6J4KM67_9BACT</name>
<feature type="region of interest" description="Disordered" evidence="1">
    <location>
        <begin position="1"/>
        <end position="101"/>
    </location>
</feature>
<reference evidence="2" key="1">
    <citation type="submission" date="2020-02" db="EMBL/GenBank/DDBJ databases">
        <authorList>
            <person name="Meier V. D."/>
        </authorList>
    </citation>
    <scope>NUCLEOTIDE SEQUENCE</scope>
    <source>
        <strain evidence="2">AVDCRST_MAG40</strain>
    </source>
</reference>
<evidence type="ECO:0000313" key="2">
    <source>
        <dbReference type="EMBL" id="CAA9309853.1"/>
    </source>
</evidence>
<feature type="compositionally biased region" description="Basic residues" evidence="1">
    <location>
        <begin position="1"/>
        <end position="22"/>
    </location>
</feature>
<accession>A0A6J4KM67</accession>
<proteinExistence type="predicted"/>